<proteinExistence type="predicted"/>
<comment type="subcellular location">
    <subcellularLocation>
        <location evidence="1">Membrane</location>
        <topology evidence="1">Multi-pass membrane protein</topology>
    </subcellularLocation>
</comment>
<dbReference type="Proteomes" id="UP000285326">
    <property type="component" value="Unassembled WGS sequence"/>
</dbReference>
<feature type="transmembrane region" description="Helical" evidence="7">
    <location>
        <begin position="350"/>
        <end position="371"/>
    </location>
</feature>
<feature type="transmembrane region" description="Helical" evidence="7">
    <location>
        <begin position="377"/>
        <end position="398"/>
    </location>
</feature>
<feature type="transmembrane region" description="Helical" evidence="7">
    <location>
        <begin position="436"/>
        <end position="462"/>
    </location>
</feature>
<comment type="caution">
    <text evidence="9">The sequence shown here is derived from an EMBL/GenBank/DDBJ whole genome shotgun (WGS) entry which is preliminary data.</text>
</comment>
<dbReference type="Pfam" id="PF07690">
    <property type="entry name" value="MFS_1"/>
    <property type="match status" value="1"/>
</dbReference>
<feature type="transmembrane region" description="Helical" evidence="7">
    <location>
        <begin position="122"/>
        <end position="140"/>
    </location>
</feature>
<dbReference type="GO" id="GO:0022857">
    <property type="term" value="F:transmembrane transporter activity"/>
    <property type="evidence" value="ECO:0007669"/>
    <property type="project" value="InterPro"/>
</dbReference>
<keyword evidence="2" id="KW-0813">Transport</keyword>
<feature type="region of interest" description="Disordered" evidence="6">
    <location>
        <begin position="1"/>
        <end position="22"/>
    </location>
</feature>
<evidence type="ECO:0000256" key="1">
    <source>
        <dbReference type="ARBA" id="ARBA00004141"/>
    </source>
</evidence>
<feature type="transmembrane region" description="Helical" evidence="7">
    <location>
        <begin position="410"/>
        <end position="430"/>
    </location>
</feature>
<feature type="domain" description="Major facilitator superfamily (MFS) profile" evidence="8">
    <location>
        <begin position="56"/>
        <end position="466"/>
    </location>
</feature>
<evidence type="ECO:0000256" key="3">
    <source>
        <dbReference type="ARBA" id="ARBA00022692"/>
    </source>
</evidence>
<evidence type="ECO:0000256" key="5">
    <source>
        <dbReference type="ARBA" id="ARBA00023136"/>
    </source>
</evidence>
<dbReference type="GO" id="GO:0016020">
    <property type="term" value="C:membrane"/>
    <property type="evidence" value="ECO:0007669"/>
    <property type="project" value="UniProtKB-SubCell"/>
</dbReference>
<dbReference type="AlphaFoldDB" id="A0A420IQ48"/>
<dbReference type="InterPro" id="IPR011701">
    <property type="entry name" value="MFS"/>
</dbReference>
<name>A0A420IQ48_9PEZI</name>
<protein>
    <submittedName>
        <fullName evidence="9">Putative transporter</fullName>
    </submittedName>
</protein>
<evidence type="ECO:0000256" key="7">
    <source>
        <dbReference type="SAM" id="Phobius"/>
    </source>
</evidence>
<evidence type="ECO:0000256" key="6">
    <source>
        <dbReference type="SAM" id="MobiDB-lite"/>
    </source>
</evidence>
<evidence type="ECO:0000256" key="4">
    <source>
        <dbReference type="ARBA" id="ARBA00022989"/>
    </source>
</evidence>
<feature type="transmembrane region" description="Helical" evidence="7">
    <location>
        <begin position="323"/>
        <end position="343"/>
    </location>
</feature>
<dbReference type="SUPFAM" id="SSF103473">
    <property type="entry name" value="MFS general substrate transporter"/>
    <property type="match status" value="1"/>
</dbReference>
<keyword evidence="3 7" id="KW-0812">Transmembrane</keyword>
<feature type="transmembrane region" description="Helical" evidence="7">
    <location>
        <begin position="182"/>
        <end position="203"/>
    </location>
</feature>
<accession>A0A420IQ48</accession>
<dbReference type="Gene3D" id="1.20.1250.20">
    <property type="entry name" value="MFS general substrate transporter like domains"/>
    <property type="match status" value="2"/>
</dbReference>
<keyword evidence="4 7" id="KW-1133">Transmembrane helix</keyword>
<evidence type="ECO:0000313" key="9">
    <source>
        <dbReference type="EMBL" id="RKF76678.1"/>
    </source>
</evidence>
<organism evidence="9 10">
    <name type="scientific">Golovinomyces cichoracearum</name>
    <dbReference type="NCBI Taxonomy" id="62708"/>
    <lineage>
        <taxon>Eukaryota</taxon>
        <taxon>Fungi</taxon>
        <taxon>Dikarya</taxon>
        <taxon>Ascomycota</taxon>
        <taxon>Pezizomycotina</taxon>
        <taxon>Leotiomycetes</taxon>
        <taxon>Erysiphales</taxon>
        <taxon>Erysiphaceae</taxon>
        <taxon>Golovinomyces</taxon>
    </lineage>
</organism>
<dbReference type="InterPro" id="IPR020846">
    <property type="entry name" value="MFS_dom"/>
</dbReference>
<gene>
    <name evidence="9" type="ORF">GcM1_225036</name>
</gene>
<feature type="transmembrane region" description="Helical" evidence="7">
    <location>
        <begin position="215"/>
        <end position="237"/>
    </location>
</feature>
<feature type="transmembrane region" description="Helical" evidence="7">
    <location>
        <begin position="287"/>
        <end position="311"/>
    </location>
</feature>
<evidence type="ECO:0000256" key="2">
    <source>
        <dbReference type="ARBA" id="ARBA00022448"/>
    </source>
</evidence>
<dbReference type="PANTHER" id="PTHR43791">
    <property type="entry name" value="PERMEASE-RELATED"/>
    <property type="match status" value="1"/>
</dbReference>
<reference evidence="9 10" key="1">
    <citation type="journal article" date="2018" name="BMC Genomics">
        <title>Comparative genome analyses reveal sequence features reflecting distinct modes of host-adaptation between dicot and monocot powdery mildew.</title>
        <authorList>
            <person name="Wu Y."/>
            <person name="Ma X."/>
            <person name="Pan Z."/>
            <person name="Kale S.D."/>
            <person name="Song Y."/>
            <person name="King H."/>
            <person name="Zhang Q."/>
            <person name="Presley C."/>
            <person name="Deng X."/>
            <person name="Wei C.I."/>
            <person name="Xiao S."/>
        </authorList>
    </citation>
    <scope>NUCLEOTIDE SEQUENCE [LARGE SCALE GENOMIC DNA]</scope>
    <source>
        <strain evidence="9">UMSG1</strain>
    </source>
</reference>
<sequence length="500" mass="56340">MNNDEIKHSSGNPLPPHPDNHLSEDDKAIIDRKLVWRLDLTIIPWKRKGLKLNEYKNKQLCLLYLLAFLDRSNIGNAKVDGIKESLHLSTTQFNMTLSVFFVSYSIVEPFTNVLLKRMNPSIFIPIIIVGWGLCMTFMGFVSNWSGLMAARWFLGLAEAGLFPGINYYLSCWYKRSELGIRAAIFFSSAAVSGSFGGLLAFAIAKMEGLGNRPSWAWLFILEGIITIIIGIISFWVIQDFPENAKFLSAEDRIRVIRRLKAEKQSSADHEDFKIKYFWMAIKDYKMWLGMAIFAGTDMPLYAFSLFLPSIISELGYSMTSAQLLTVPPYAVAAILTVLVGWIADRTHQRGLCNIFTSIIGITGFVMLIAFQRPEVKYAGTFLAALGIYPCIPNSISWISNNVEGSYKRGIVLGFVIGWGNLNGIISSNIYSEKSGYIVGHVTIIGFLSVFLLGGSLLMRYLLQRENRIRKKGERDYWLADLDDSALEDMGDARPDFFYTL</sequence>
<dbReference type="FunFam" id="1.20.1250.20:FF:000068">
    <property type="entry name" value="MFS general substrate transporter"/>
    <property type="match status" value="1"/>
</dbReference>
<dbReference type="PANTHER" id="PTHR43791:SF19">
    <property type="entry name" value="TRANSPORTER, PUTATIVE (AFU_ORTHOLOGUE AFUA_1G01812)-RELATED"/>
    <property type="match status" value="1"/>
</dbReference>
<evidence type="ECO:0000313" key="10">
    <source>
        <dbReference type="Proteomes" id="UP000285326"/>
    </source>
</evidence>
<keyword evidence="5 7" id="KW-0472">Membrane</keyword>
<evidence type="ECO:0000259" key="8">
    <source>
        <dbReference type="PROSITE" id="PS50850"/>
    </source>
</evidence>
<dbReference type="EMBL" id="MCBS01022551">
    <property type="protein sequence ID" value="RKF76678.1"/>
    <property type="molecule type" value="Genomic_DNA"/>
</dbReference>
<dbReference type="InterPro" id="IPR036259">
    <property type="entry name" value="MFS_trans_sf"/>
</dbReference>
<dbReference type="PROSITE" id="PS50850">
    <property type="entry name" value="MFS"/>
    <property type="match status" value="1"/>
</dbReference>
<dbReference type="FunFam" id="1.20.1250.20:FF:000034">
    <property type="entry name" value="MFS general substrate transporter"/>
    <property type="match status" value="1"/>
</dbReference>
<feature type="transmembrane region" description="Helical" evidence="7">
    <location>
        <begin position="152"/>
        <end position="170"/>
    </location>
</feature>